<dbReference type="InterPro" id="IPR042100">
    <property type="entry name" value="Bug_dom1"/>
</dbReference>
<protein>
    <submittedName>
        <fullName evidence="3">Tripartite tricarboxylate transporter substrate binding protein</fullName>
    </submittedName>
</protein>
<dbReference type="PANTHER" id="PTHR42928">
    <property type="entry name" value="TRICARBOXYLATE-BINDING PROTEIN"/>
    <property type="match status" value="1"/>
</dbReference>
<keyword evidence="2" id="KW-0732">Signal</keyword>
<proteinExistence type="inferred from homology"/>
<evidence type="ECO:0000256" key="1">
    <source>
        <dbReference type="ARBA" id="ARBA00006987"/>
    </source>
</evidence>
<sequence>MDFAGLASRLLLAACALWAGAAGAQYPEKAVRMLVGFPAGQTTDVIARMLAQELTSDLGQTFFVENKPGVGAGLAAEEVARSRPDGYTLLATSSGPLAVNGWIYKNLRYDSRSDFQPLAMIGIFPLVLVVNPASRFNSVADLVEYARQHPGAVNYASGGNGVTNHLVMEMFQQRAGVKLNHIPYKGGVAAMTDVVGGQVDVMFEVASIAEPLVRSGKLRALAVASEHRVATLANVPTIAESGYAGFRGDPWIGVVGPKDLPQPVVDKLAGEIVRIARKPQWTRRMAELGAIPQVMEPAQFGAFIGAEVERWGEAVKAANAKAE</sequence>
<dbReference type="Pfam" id="PF03401">
    <property type="entry name" value="TctC"/>
    <property type="match status" value="1"/>
</dbReference>
<dbReference type="Gene3D" id="3.40.190.10">
    <property type="entry name" value="Periplasmic binding protein-like II"/>
    <property type="match status" value="1"/>
</dbReference>
<evidence type="ECO:0000256" key="2">
    <source>
        <dbReference type="SAM" id="SignalP"/>
    </source>
</evidence>
<name>A0A2N8KE66_9BURK</name>
<dbReference type="PANTHER" id="PTHR42928:SF5">
    <property type="entry name" value="BLR1237 PROTEIN"/>
    <property type="match status" value="1"/>
</dbReference>
<comment type="similarity">
    <text evidence="1">Belongs to the UPF0065 (bug) family.</text>
</comment>
<dbReference type="RefSeq" id="WP_102774829.1">
    <property type="nucleotide sequence ID" value="NZ_POQS01000006.1"/>
</dbReference>
<evidence type="ECO:0000313" key="4">
    <source>
        <dbReference type="Proteomes" id="UP000235994"/>
    </source>
</evidence>
<dbReference type="InterPro" id="IPR005064">
    <property type="entry name" value="BUG"/>
</dbReference>
<keyword evidence="4" id="KW-1185">Reference proteome</keyword>
<reference evidence="3 4" key="1">
    <citation type="submission" date="2018-01" db="EMBL/GenBank/DDBJ databases">
        <title>The draft genome of an aniline degradation strain ANB-1.</title>
        <authorList>
            <person name="Zhang L."/>
            <person name="Jiang J."/>
        </authorList>
    </citation>
    <scope>NUCLEOTIDE SEQUENCE [LARGE SCALE GENOMIC DNA]</scope>
    <source>
        <strain evidence="3 4">ANB-1</strain>
    </source>
</reference>
<dbReference type="PIRSF" id="PIRSF017082">
    <property type="entry name" value="YflP"/>
    <property type="match status" value="1"/>
</dbReference>
<dbReference type="EMBL" id="POQS01000006">
    <property type="protein sequence ID" value="PND31747.1"/>
    <property type="molecule type" value="Genomic_DNA"/>
</dbReference>
<evidence type="ECO:0000313" key="3">
    <source>
        <dbReference type="EMBL" id="PND31747.1"/>
    </source>
</evidence>
<dbReference type="CDD" id="cd07012">
    <property type="entry name" value="PBP2_Bug_TTT"/>
    <property type="match status" value="1"/>
</dbReference>
<dbReference type="AlphaFoldDB" id="A0A2N8KE66"/>
<dbReference type="Gene3D" id="3.40.190.150">
    <property type="entry name" value="Bordetella uptake gene, domain 1"/>
    <property type="match status" value="1"/>
</dbReference>
<organism evidence="3 4">
    <name type="scientific">Achromobacter pulmonis</name>
    <dbReference type="NCBI Taxonomy" id="1389932"/>
    <lineage>
        <taxon>Bacteria</taxon>
        <taxon>Pseudomonadati</taxon>
        <taxon>Pseudomonadota</taxon>
        <taxon>Betaproteobacteria</taxon>
        <taxon>Burkholderiales</taxon>
        <taxon>Alcaligenaceae</taxon>
        <taxon>Achromobacter</taxon>
    </lineage>
</organism>
<dbReference type="Proteomes" id="UP000235994">
    <property type="component" value="Unassembled WGS sequence"/>
</dbReference>
<gene>
    <name evidence="3" type="ORF">C1I89_23345</name>
</gene>
<comment type="caution">
    <text evidence="3">The sequence shown here is derived from an EMBL/GenBank/DDBJ whole genome shotgun (WGS) entry which is preliminary data.</text>
</comment>
<accession>A0A2N8KE66</accession>
<dbReference type="SUPFAM" id="SSF53850">
    <property type="entry name" value="Periplasmic binding protein-like II"/>
    <property type="match status" value="1"/>
</dbReference>
<feature type="chain" id="PRO_5014608016" evidence="2">
    <location>
        <begin position="25"/>
        <end position="323"/>
    </location>
</feature>
<feature type="signal peptide" evidence="2">
    <location>
        <begin position="1"/>
        <end position="24"/>
    </location>
</feature>